<sequence>MQTSQIEKKLCQVHKSEIVVVDLKPQTRLEDKYLCTRCLAEKVDKENLTLLQDTIEMIQSMKNQSQKLNKEENTIRLTNIKSLQSAIKSFKDYIKTELNKLLQLIDQQIEQIQTEIESKETKEEIKNFDDELLILSKNYNGNYSFNIPTEQSLKEKDIVLVQLIQESLLAQSKSQHFKEIMESIEKIKFTTPNNQQMNINQMPTKEFEQHKTPCLNQICSKHNKEIIMLNLNLNEPEFSRLACVECIEDCPIQYISLKEANKRWNEFKGQQTDLISKHNFKREKTFNVAIKEIKQLRDYYNDQLSEILTSINEQLIQNTQNIKDFINLENKQIFELEEKQIEKIVDLLSQKDKNKHLLEEQEKQERLDYLFYQNIKQKLDCLIKHDLLCKQQLIKLMQQQQDLQQSERNDSQINKKSPEIHEFISKCQLQDSYISIFNESVDLQMELQKEANNLQQQGQLEQLTLLESDNNNENAQLSQMQQQYKQFEINSEKMKKLIKAEENYEQLKIIKQQKEDLQQQIEDEKLVFKQIQQKITCLEENMTTSIQVLNQQVSKQEQQQQEFLLQINQEIVTNNKLKENLQELSNSSEQKLQQLAIKYDDLNKQIDEAQQDIFGMKNSTIKKLEQLENSIDTKQKTIHEKIEELSSNIEKKDIEQCSKLQQEKQELLKKINEEKIATNSQIEQQNNKFKQIIKENQDEFTKQEKSISSVAQLIKEENQANAQLKKEIKEVGDQSQKGISQLAIKIDNQSKELIKINSEVEFSLRDKLLLYHFENRNRLESSKQYLKQKFVNFEKAFVHFENVLQPKLLRGDYWIKLFYILQDKTKKIIKGSEEMYLGSRDGLKAQNFWQKVNNKDNLLMIFKSKSGSIFGAYSPCKWDSSKNTFIADNTLTSFIFSQTHDQIYNLKEDKKDRAIYCKSDFGPSYGNYNDIDIKGDFTDGHSNLGYDYEFDQDKNKNYNTHLYGQAKPEIQECEIYQIQFN</sequence>
<keyword evidence="1" id="KW-0175">Coiled coil</keyword>
<proteinExistence type="predicted"/>
<dbReference type="Proteomes" id="UP000689195">
    <property type="component" value="Unassembled WGS sequence"/>
</dbReference>
<evidence type="ECO:0000313" key="3">
    <source>
        <dbReference type="EMBL" id="CAD8189423.1"/>
    </source>
</evidence>
<feature type="domain" description="TLDc" evidence="2">
    <location>
        <begin position="807"/>
        <end position="979"/>
    </location>
</feature>
<dbReference type="AlphaFoldDB" id="A0A8S1WJ22"/>
<dbReference type="OrthoDB" id="10463507at2759"/>
<keyword evidence="4" id="KW-1185">Reference proteome</keyword>
<dbReference type="EMBL" id="CAJJDO010000094">
    <property type="protein sequence ID" value="CAD8189423.1"/>
    <property type="molecule type" value="Genomic_DNA"/>
</dbReference>
<protein>
    <recommendedName>
        <fullName evidence="2">TLDc domain-containing protein</fullName>
    </recommendedName>
</protein>
<dbReference type="PROSITE" id="PS51886">
    <property type="entry name" value="TLDC"/>
    <property type="match status" value="1"/>
</dbReference>
<gene>
    <name evidence="3" type="ORF">PPENT_87.1.T0940018</name>
</gene>
<dbReference type="Pfam" id="PF07534">
    <property type="entry name" value="TLD"/>
    <property type="match status" value="1"/>
</dbReference>
<evidence type="ECO:0000256" key="1">
    <source>
        <dbReference type="SAM" id="Coils"/>
    </source>
</evidence>
<dbReference type="InterPro" id="IPR006571">
    <property type="entry name" value="TLDc_dom"/>
</dbReference>
<reference evidence="3" key="1">
    <citation type="submission" date="2021-01" db="EMBL/GenBank/DDBJ databases">
        <authorList>
            <consortium name="Genoscope - CEA"/>
            <person name="William W."/>
        </authorList>
    </citation>
    <scope>NUCLEOTIDE SEQUENCE</scope>
</reference>
<organism evidence="3 4">
    <name type="scientific">Paramecium pentaurelia</name>
    <dbReference type="NCBI Taxonomy" id="43138"/>
    <lineage>
        <taxon>Eukaryota</taxon>
        <taxon>Sar</taxon>
        <taxon>Alveolata</taxon>
        <taxon>Ciliophora</taxon>
        <taxon>Intramacronucleata</taxon>
        <taxon>Oligohymenophorea</taxon>
        <taxon>Peniculida</taxon>
        <taxon>Parameciidae</taxon>
        <taxon>Paramecium</taxon>
    </lineage>
</organism>
<comment type="caution">
    <text evidence="3">The sequence shown here is derived from an EMBL/GenBank/DDBJ whole genome shotgun (WGS) entry which is preliminary data.</text>
</comment>
<feature type="coiled-coil region" evidence="1">
    <location>
        <begin position="463"/>
        <end position="734"/>
    </location>
</feature>
<evidence type="ECO:0000259" key="2">
    <source>
        <dbReference type="PROSITE" id="PS51886"/>
    </source>
</evidence>
<feature type="coiled-coil region" evidence="1">
    <location>
        <begin position="95"/>
        <end position="122"/>
    </location>
</feature>
<name>A0A8S1WJ22_9CILI</name>
<evidence type="ECO:0000313" key="4">
    <source>
        <dbReference type="Proteomes" id="UP000689195"/>
    </source>
</evidence>
<accession>A0A8S1WJ22</accession>